<evidence type="ECO:0000256" key="14">
    <source>
        <dbReference type="ARBA" id="ARBA00023209"/>
    </source>
</evidence>
<evidence type="ECO:0000256" key="1">
    <source>
        <dbReference type="ARBA" id="ARBA00001698"/>
    </source>
</evidence>
<keyword evidence="13 18" id="KW-0472">Membrane</keyword>
<comment type="catalytic activity">
    <reaction evidence="1 16">
        <text>a 1,2-diacyl-sn-glycero-3-phosphate + CTP + H(+) = a CDP-1,2-diacyl-sn-glycerol + diphosphate</text>
        <dbReference type="Rhea" id="RHEA:16229"/>
        <dbReference type="ChEBI" id="CHEBI:15378"/>
        <dbReference type="ChEBI" id="CHEBI:33019"/>
        <dbReference type="ChEBI" id="CHEBI:37563"/>
        <dbReference type="ChEBI" id="CHEBI:58332"/>
        <dbReference type="ChEBI" id="CHEBI:58608"/>
        <dbReference type="EC" id="2.7.7.41"/>
    </reaction>
</comment>
<evidence type="ECO:0000313" key="20">
    <source>
        <dbReference type="Proteomes" id="UP000759131"/>
    </source>
</evidence>
<evidence type="ECO:0000313" key="19">
    <source>
        <dbReference type="EMBL" id="CAD7625154.1"/>
    </source>
</evidence>
<dbReference type="EC" id="2.7.7.41" evidence="6 16"/>
<keyword evidence="15" id="KW-1208">Phospholipid metabolism</keyword>
<dbReference type="InterPro" id="IPR000374">
    <property type="entry name" value="PC_trans"/>
</dbReference>
<dbReference type="PROSITE" id="PS01315">
    <property type="entry name" value="CDS"/>
    <property type="match status" value="1"/>
</dbReference>
<evidence type="ECO:0000256" key="2">
    <source>
        <dbReference type="ARBA" id="ARBA00004141"/>
    </source>
</evidence>
<evidence type="ECO:0000256" key="5">
    <source>
        <dbReference type="ARBA" id="ARBA00010185"/>
    </source>
</evidence>
<comment type="subcellular location">
    <subcellularLocation>
        <location evidence="2">Membrane</location>
        <topology evidence="2">Multi-pass membrane protein</topology>
    </subcellularLocation>
</comment>
<evidence type="ECO:0000256" key="17">
    <source>
        <dbReference type="SAM" id="MobiDB-lite"/>
    </source>
</evidence>
<reference evidence="19" key="1">
    <citation type="submission" date="2020-11" db="EMBL/GenBank/DDBJ databases">
        <authorList>
            <person name="Tran Van P."/>
        </authorList>
    </citation>
    <scope>NUCLEOTIDE SEQUENCE</scope>
</reference>
<comment type="similarity">
    <text evidence="5 16">Belongs to the CDS family.</text>
</comment>
<evidence type="ECO:0000256" key="13">
    <source>
        <dbReference type="ARBA" id="ARBA00023136"/>
    </source>
</evidence>
<dbReference type="UniPathway" id="UPA00557">
    <property type="reaction ID" value="UER00614"/>
</dbReference>
<evidence type="ECO:0000256" key="18">
    <source>
        <dbReference type="SAM" id="Phobius"/>
    </source>
</evidence>
<keyword evidence="12" id="KW-0443">Lipid metabolism</keyword>
<accession>A0A7R9PY72</accession>
<feature type="transmembrane region" description="Helical" evidence="18">
    <location>
        <begin position="263"/>
        <end position="285"/>
    </location>
</feature>
<evidence type="ECO:0000256" key="15">
    <source>
        <dbReference type="ARBA" id="ARBA00023264"/>
    </source>
</evidence>
<keyword evidence="20" id="KW-1185">Reference proteome</keyword>
<dbReference type="EMBL" id="CAJPIZ010002851">
    <property type="protein sequence ID" value="CAG2105584.1"/>
    <property type="molecule type" value="Genomic_DNA"/>
</dbReference>
<feature type="region of interest" description="Disordered" evidence="17">
    <location>
        <begin position="1"/>
        <end position="50"/>
    </location>
</feature>
<evidence type="ECO:0000256" key="4">
    <source>
        <dbReference type="ARBA" id="ARBA00005189"/>
    </source>
</evidence>
<keyword evidence="7" id="KW-0444">Lipid biosynthesis</keyword>
<dbReference type="PANTHER" id="PTHR13773">
    <property type="entry name" value="PHOSPHATIDATE CYTIDYLYLTRANSFERASE"/>
    <property type="match status" value="1"/>
</dbReference>
<evidence type="ECO:0000256" key="8">
    <source>
        <dbReference type="ARBA" id="ARBA00022679"/>
    </source>
</evidence>
<evidence type="ECO:0000256" key="7">
    <source>
        <dbReference type="ARBA" id="ARBA00022516"/>
    </source>
</evidence>
<gene>
    <name evidence="19" type="ORF">OSB1V03_LOCUS5590</name>
</gene>
<dbReference type="GO" id="GO:0005789">
    <property type="term" value="C:endoplasmic reticulum membrane"/>
    <property type="evidence" value="ECO:0007669"/>
    <property type="project" value="TreeGrafter"/>
</dbReference>
<feature type="transmembrane region" description="Helical" evidence="18">
    <location>
        <begin position="143"/>
        <end position="169"/>
    </location>
</feature>
<keyword evidence="14" id="KW-0594">Phospholipid biosynthesis</keyword>
<organism evidence="19">
    <name type="scientific">Medioppia subpectinata</name>
    <dbReference type="NCBI Taxonomy" id="1979941"/>
    <lineage>
        <taxon>Eukaryota</taxon>
        <taxon>Metazoa</taxon>
        <taxon>Ecdysozoa</taxon>
        <taxon>Arthropoda</taxon>
        <taxon>Chelicerata</taxon>
        <taxon>Arachnida</taxon>
        <taxon>Acari</taxon>
        <taxon>Acariformes</taxon>
        <taxon>Sarcoptiformes</taxon>
        <taxon>Oribatida</taxon>
        <taxon>Brachypylina</taxon>
        <taxon>Oppioidea</taxon>
        <taxon>Oppiidae</taxon>
        <taxon>Medioppia</taxon>
    </lineage>
</organism>
<keyword evidence="10 16" id="KW-0548">Nucleotidyltransferase</keyword>
<proteinExistence type="inferred from homology"/>
<comment type="pathway">
    <text evidence="4">Lipid metabolism.</text>
</comment>
<keyword evidence="8 16" id="KW-0808">Transferase</keyword>
<keyword evidence="11 18" id="KW-1133">Transmembrane helix</keyword>
<evidence type="ECO:0000256" key="3">
    <source>
        <dbReference type="ARBA" id="ARBA00005119"/>
    </source>
</evidence>
<evidence type="ECO:0000256" key="10">
    <source>
        <dbReference type="ARBA" id="ARBA00022695"/>
    </source>
</evidence>
<feature type="transmembrane region" description="Helical" evidence="18">
    <location>
        <begin position="90"/>
        <end position="110"/>
    </location>
</feature>
<keyword evidence="9 16" id="KW-0812">Transmembrane</keyword>
<evidence type="ECO:0000256" key="16">
    <source>
        <dbReference type="RuleBase" id="RU003938"/>
    </source>
</evidence>
<protein>
    <recommendedName>
        <fullName evidence="6 16">Phosphatidate cytidylyltransferase</fullName>
        <ecNumber evidence="6 16">2.7.7.41</ecNumber>
    </recommendedName>
</protein>
<feature type="compositionally biased region" description="Polar residues" evidence="17">
    <location>
        <begin position="13"/>
        <end position="27"/>
    </location>
</feature>
<dbReference type="EMBL" id="OC857426">
    <property type="protein sequence ID" value="CAD7625154.1"/>
    <property type="molecule type" value="Genomic_DNA"/>
</dbReference>
<sequence length="369" mass="41916">MSPLSPRVMSDPTLRQRNPGIAQQFNSGAKDGDQRPTHAPLRRMSSEGIDSEDDKLIDETNIGEMTKKLPQSTDQISVVLDFLPAKWRNYVVRSIFTCLMVSGFCLIIYLGPLALMFTFAWTHVTLLIVVTQSYLILQNMFEGLIWFIVPVSMIVINDVMAYLCGFFFGRTPLIKLSPKKTWEGFIGGGVLTVILGMIFSHVLCQYKYFVCPIEYSEDLERTTMDCIPTSLFMLTEYHLPSELIYINKLLPIKIPLTVTMYPFVLHSLSLSLFSSIIAPFGGFFASGFKRAFKIKDFGDIIPGHGGIVDRFDCQYLMATFVNVYISSFIRAPNATKLFQLILRLKTDEQFKLYQLLSDHLNSTNFLNSF</sequence>
<name>A0A7R9PY72_9ACAR</name>
<comment type="pathway">
    <text evidence="3 16">Phospholipid metabolism; CDP-diacylglycerol biosynthesis; CDP-diacylglycerol from sn-glycerol 3-phosphate: step 3/3.</text>
</comment>
<dbReference type="AlphaFoldDB" id="A0A7R9PY72"/>
<evidence type="ECO:0000256" key="6">
    <source>
        <dbReference type="ARBA" id="ARBA00012487"/>
    </source>
</evidence>
<feature type="transmembrane region" description="Helical" evidence="18">
    <location>
        <begin position="117"/>
        <end position="137"/>
    </location>
</feature>
<feature type="transmembrane region" description="Helical" evidence="18">
    <location>
        <begin position="181"/>
        <end position="199"/>
    </location>
</feature>
<dbReference type="OrthoDB" id="10260889at2759"/>
<evidence type="ECO:0000256" key="12">
    <source>
        <dbReference type="ARBA" id="ARBA00023098"/>
    </source>
</evidence>
<dbReference type="GO" id="GO:0016024">
    <property type="term" value="P:CDP-diacylglycerol biosynthetic process"/>
    <property type="evidence" value="ECO:0007669"/>
    <property type="project" value="UniProtKB-UniPathway"/>
</dbReference>
<dbReference type="GO" id="GO:0004605">
    <property type="term" value="F:phosphatidate cytidylyltransferase activity"/>
    <property type="evidence" value="ECO:0007669"/>
    <property type="project" value="UniProtKB-EC"/>
</dbReference>
<evidence type="ECO:0000256" key="11">
    <source>
        <dbReference type="ARBA" id="ARBA00022989"/>
    </source>
</evidence>
<dbReference type="Pfam" id="PF01148">
    <property type="entry name" value="CTP_transf_1"/>
    <property type="match status" value="1"/>
</dbReference>
<evidence type="ECO:0000256" key="9">
    <source>
        <dbReference type="ARBA" id="ARBA00022692"/>
    </source>
</evidence>
<dbReference type="PANTHER" id="PTHR13773:SF8">
    <property type="entry name" value="PHOSPHATIDATE CYTIDYLYLTRANSFERASE, PHOTORECEPTOR-SPECIFIC"/>
    <property type="match status" value="1"/>
</dbReference>
<dbReference type="Proteomes" id="UP000759131">
    <property type="component" value="Unassembled WGS sequence"/>
</dbReference>
<dbReference type="InterPro" id="IPR016720">
    <property type="entry name" value="PC_Trfase_euk"/>
</dbReference>